<feature type="transmembrane region" description="Helical" evidence="8">
    <location>
        <begin position="119"/>
        <end position="142"/>
    </location>
</feature>
<keyword evidence="4" id="KW-1003">Cell membrane</keyword>
<reference evidence="10 11" key="1">
    <citation type="submission" date="2013-02" db="EMBL/GenBank/DDBJ databases">
        <authorList>
            <person name="Fiebig A."/>
            <person name="Goeker M."/>
            <person name="Klenk H.-P.P."/>
        </authorList>
    </citation>
    <scope>NUCLEOTIDE SEQUENCE [LARGE SCALE GENOMIC DNA]</scope>
    <source>
        <strain evidence="10 11">DSM 19309</strain>
    </source>
</reference>
<feature type="transmembrane region" description="Helical" evidence="8">
    <location>
        <begin position="87"/>
        <end position="112"/>
    </location>
</feature>
<dbReference type="PROSITE" id="PS50928">
    <property type="entry name" value="ABC_TM1"/>
    <property type="match status" value="1"/>
</dbReference>
<dbReference type="Gene3D" id="1.10.3720.10">
    <property type="entry name" value="MetI-like"/>
    <property type="match status" value="1"/>
</dbReference>
<dbReference type="InterPro" id="IPR000515">
    <property type="entry name" value="MetI-like"/>
</dbReference>
<dbReference type="InterPro" id="IPR035906">
    <property type="entry name" value="MetI-like_sf"/>
</dbReference>
<comment type="caution">
    <text evidence="10">The sequence shown here is derived from an EMBL/GenBank/DDBJ whole genome shotgun (WGS) entry which is preliminary data.</text>
</comment>
<proteinExistence type="inferred from homology"/>
<evidence type="ECO:0000256" key="8">
    <source>
        <dbReference type="RuleBase" id="RU363032"/>
    </source>
</evidence>
<feature type="transmembrane region" description="Helical" evidence="8">
    <location>
        <begin position="225"/>
        <end position="249"/>
    </location>
</feature>
<feature type="domain" description="ABC transmembrane type-1" evidence="9">
    <location>
        <begin position="83"/>
        <end position="290"/>
    </location>
</feature>
<keyword evidence="6 8" id="KW-1133">Transmembrane helix</keyword>
<sequence length="298" mass="32430">MSVSELAAHPEPAGRRTADRRRWILAVIFLGPAALYALVFLILPYANLLAYSFWKVENYAVVRDFNLGNFQRAITGSSYLPVLGNSLLVAVIVTAISAVLGYALAFYVAFFTGRARHTLFFLMVIPLWTSFLLRAFIWRLILGREGIINSGLSWLGVTDEPISVLLFNRFSVCIALVYVFVPFVAIPVYAALEKIPREAIEASMDLGATAATTFRRVILPLSIPGIVAGGIVTFCLSFGDFVAPALLGGPSGLMISSVIITQFGSAFDWPFGSALAVIVIVIIGTAVILARRLERRHG</sequence>
<evidence type="ECO:0000256" key="6">
    <source>
        <dbReference type="ARBA" id="ARBA00022989"/>
    </source>
</evidence>
<name>A0A017HS62_9RHOB</name>
<organism evidence="10 11">
    <name type="scientific">Rubellimicrobium mesophilum DSM 19309</name>
    <dbReference type="NCBI Taxonomy" id="442562"/>
    <lineage>
        <taxon>Bacteria</taxon>
        <taxon>Pseudomonadati</taxon>
        <taxon>Pseudomonadota</taxon>
        <taxon>Alphaproteobacteria</taxon>
        <taxon>Rhodobacterales</taxon>
        <taxon>Roseobacteraceae</taxon>
        <taxon>Rubellimicrobium</taxon>
    </lineage>
</organism>
<dbReference type="STRING" id="442562.Rumeso_01844"/>
<evidence type="ECO:0000256" key="2">
    <source>
        <dbReference type="ARBA" id="ARBA00007069"/>
    </source>
</evidence>
<dbReference type="GO" id="GO:0005886">
    <property type="term" value="C:plasma membrane"/>
    <property type="evidence" value="ECO:0007669"/>
    <property type="project" value="UniProtKB-SubCell"/>
</dbReference>
<dbReference type="Proteomes" id="UP000019666">
    <property type="component" value="Unassembled WGS sequence"/>
</dbReference>
<evidence type="ECO:0000256" key="1">
    <source>
        <dbReference type="ARBA" id="ARBA00004651"/>
    </source>
</evidence>
<comment type="subcellular location">
    <subcellularLocation>
        <location evidence="1 8">Cell membrane</location>
        <topology evidence="1 8">Multi-pass membrane protein</topology>
    </subcellularLocation>
</comment>
<dbReference type="CDD" id="cd06261">
    <property type="entry name" value="TM_PBP2"/>
    <property type="match status" value="1"/>
</dbReference>
<protein>
    <submittedName>
        <fullName evidence="10">Spermidine Putrescine ABC transporter permease component PotB</fullName>
    </submittedName>
</protein>
<evidence type="ECO:0000256" key="7">
    <source>
        <dbReference type="ARBA" id="ARBA00023136"/>
    </source>
</evidence>
<evidence type="ECO:0000313" key="11">
    <source>
        <dbReference type="Proteomes" id="UP000019666"/>
    </source>
</evidence>
<keyword evidence="5 8" id="KW-0812">Transmembrane</keyword>
<evidence type="ECO:0000313" key="10">
    <source>
        <dbReference type="EMBL" id="EYD76564.1"/>
    </source>
</evidence>
<comment type="similarity">
    <text evidence="2">Belongs to the binding-protein-dependent transport system permease family. CysTW subfamily.</text>
</comment>
<feature type="transmembrane region" description="Helical" evidence="8">
    <location>
        <begin position="269"/>
        <end position="290"/>
    </location>
</feature>
<gene>
    <name evidence="10" type="ORF">Rumeso_01844</name>
</gene>
<accession>A0A017HS62</accession>
<evidence type="ECO:0000256" key="4">
    <source>
        <dbReference type="ARBA" id="ARBA00022475"/>
    </source>
</evidence>
<evidence type="ECO:0000256" key="5">
    <source>
        <dbReference type="ARBA" id="ARBA00022692"/>
    </source>
</evidence>
<dbReference type="SUPFAM" id="SSF161098">
    <property type="entry name" value="MetI-like"/>
    <property type="match status" value="1"/>
</dbReference>
<keyword evidence="11" id="KW-1185">Reference proteome</keyword>
<dbReference type="EMBL" id="AOSK01000042">
    <property type="protein sequence ID" value="EYD76564.1"/>
    <property type="molecule type" value="Genomic_DNA"/>
</dbReference>
<dbReference type="PANTHER" id="PTHR42929:SF1">
    <property type="entry name" value="INNER MEMBRANE ABC TRANSPORTER PERMEASE PROTEIN YDCU-RELATED"/>
    <property type="match status" value="1"/>
</dbReference>
<feature type="transmembrane region" description="Helical" evidence="8">
    <location>
        <begin position="162"/>
        <end position="192"/>
    </location>
</feature>
<dbReference type="PANTHER" id="PTHR42929">
    <property type="entry name" value="INNER MEMBRANE ABC TRANSPORTER PERMEASE PROTEIN YDCU-RELATED-RELATED"/>
    <property type="match status" value="1"/>
</dbReference>
<keyword evidence="3 8" id="KW-0813">Transport</keyword>
<dbReference type="Pfam" id="PF00528">
    <property type="entry name" value="BPD_transp_1"/>
    <property type="match status" value="1"/>
</dbReference>
<evidence type="ECO:0000259" key="9">
    <source>
        <dbReference type="PROSITE" id="PS50928"/>
    </source>
</evidence>
<dbReference type="HOGENOM" id="CLU_016047_18_3_5"/>
<evidence type="ECO:0000256" key="3">
    <source>
        <dbReference type="ARBA" id="ARBA00022448"/>
    </source>
</evidence>
<dbReference type="PATRIC" id="fig|442562.3.peg.1822"/>
<dbReference type="GO" id="GO:0055085">
    <property type="term" value="P:transmembrane transport"/>
    <property type="evidence" value="ECO:0007669"/>
    <property type="project" value="InterPro"/>
</dbReference>
<keyword evidence="7 8" id="KW-0472">Membrane</keyword>
<dbReference type="AlphaFoldDB" id="A0A017HS62"/>
<feature type="transmembrane region" description="Helical" evidence="8">
    <location>
        <begin position="23"/>
        <end position="46"/>
    </location>
</feature>